<dbReference type="Gene3D" id="1.10.510.10">
    <property type="entry name" value="Transferase(Phosphotransferase) domain 1"/>
    <property type="match status" value="1"/>
</dbReference>
<dbReference type="Gene3D" id="3.30.10.20">
    <property type="match status" value="3"/>
</dbReference>
<dbReference type="Pfam" id="PF03793">
    <property type="entry name" value="PASTA"/>
    <property type="match status" value="3"/>
</dbReference>
<dbReference type="GO" id="GO:0045717">
    <property type="term" value="P:negative regulation of fatty acid biosynthetic process"/>
    <property type="evidence" value="ECO:0007669"/>
    <property type="project" value="UniProtKB-ARBA"/>
</dbReference>
<dbReference type="GO" id="GO:0004674">
    <property type="term" value="F:protein serine/threonine kinase activity"/>
    <property type="evidence" value="ECO:0007669"/>
    <property type="project" value="UniProtKB-KW"/>
</dbReference>
<dbReference type="GO" id="GO:0005524">
    <property type="term" value="F:ATP binding"/>
    <property type="evidence" value="ECO:0007669"/>
    <property type="project" value="UniProtKB-UniRule"/>
</dbReference>
<keyword evidence="9 19" id="KW-0418">Kinase</keyword>
<feature type="domain" description="PASTA" evidence="18">
    <location>
        <begin position="438"/>
        <end position="506"/>
    </location>
</feature>
<evidence type="ECO:0000256" key="15">
    <source>
        <dbReference type="SAM" id="MobiDB-lite"/>
    </source>
</evidence>
<feature type="region of interest" description="Disordered" evidence="15">
    <location>
        <begin position="302"/>
        <end position="336"/>
    </location>
</feature>
<dbReference type="InterPro" id="IPR011009">
    <property type="entry name" value="Kinase-like_dom_sf"/>
</dbReference>
<evidence type="ECO:0000256" key="4">
    <source>
        <dbReference type="ARBA" id="ARBA00022527"/>
    </source>
</evidence>
<evidence type="ECO:0000256" key="5">
    <source>
        <dbReference type="ARBA" id="ARBA00022679"/>
    </source>
</evidence>
<protein>
    <recommendedName>
        <fullName evidence="2">non-specific serine/threonine protein kinase</fullName>
        <ecNumber evidence="2">2.7.11.1</ecNumber>
    </recommendedName>
</protein>
<dbReference type="InterPro" id="IPR005543">
    <property type="entry name" value="PASTA_dom"/>
</dbReference>
<sequence length="630" mass="67614">MTTPPHEPGAGRPVVGGRYELGELLGRGGMAEVRKGTDTRLGRVVAVKRLRTDLASDATFQARFRREAQSSASLNHPAIVAVYDTGEERTTHLDGSTEVVPYIVMEYVAGRTLRDILREGRKILPERALEITSGVLSALDYSHRAGIIHRDIKPGNVMLTPSGDVKVMDFGIARAMSDAQSSMTQTAAVVGTAQYLSPEQARGETVDSRSDVYSAGCLLYELLTGRPPFVGDSPVAVAYQHVREPAVPPSRHEDDLTPEVDAIVMKALAKRVEDRYQSAAQMRADIERYLAGRPVQAVLPAETSETSVVAPRHAAPVEHHETAVRQPLPPDRDRESDRRSRATLWVLLGLLIAALIGTAFFVLPRLFDNTPPPERVPNVVRMTEDDARAAIGKAGFEVGTVSVRNDDTIEAGRVIEQDPVGDDYVEAGSRISFVVSLGKGQFALPSVVEQKRKAAIQTLVDAGIAERNITERECDTDEPKNTVVEQNPAANTMVDQDATVELCLSDGPETVPSVVGMKQAAAEQAIRDAGFVPVVRPASADDTSQKKGRVTEQIPANGTLAKGSNVVIFVSTYEPAPPVTDTDGDGLPDADEAARGTDPTNPDTDGDGVSDGQEVANGTDPLNPLGRVRP</sequence>
<evidence type="ECO:0000256" key="1">
    <source>
        <dbReference type="ARBA" id="ARBA00004613"/>
    </source>
</evidence>
<dbReference type="SMART" id="SM00740">
    <property type="entry name" value="PASTA"/>
    <property type="match status" value="3"/>
</dbReference>
<dbReference type="InterPro" id="IPR000719">
    <property type="entry name" value="Prot_kinase_dom"/>
</dbReference>
<name>A0A852RU87_9ACTN</name>
<dbReference type="PROSITE" id="PS00108">
    <property type="entry name" value="PROTEIN_KINASE_ST"/>
    <property type="match status" value="1"/>
</dbReference>
<dbReference type="FunFam" id="1.10.510.10:FF:000021">
    <property type="entry name" value="Serine/threonine protein kinase"/>
    <property type="match status" value="1"/>
</dbReference>
<dbReference type="PANTHER" id="PTHR43289:SF6">
    <property type="entry name" value="SERINE_THREONINE-PROTEIN KINASE NEKL-3"/>
    <property type="match status" value="1"/>
</dbReference>
<dbReference type="AlphaFoldDB" id="A0A852RU87"/>
<evidence type="ECO:0000256" key="9">
    <source>
        <dbReference type="ARBA" id="ARBA00022777"/>
    </source>
</evidence>
<evidence type="ECO:0000256" key="11">
    <source>
        <dbReference type="ARBA" id="ARBA00022840"/>
    </source>
</evidence>
<dbReference type="PROSITE" id="PS51178">
    <property type="entry name" value="PASTA"/>
    <property type="match status" value="3"/>
</dbReference>
<dbReference type="InterPro" id="IPR059100">
    <property type="entry name" value="TSP3_bac"/>
</dbReference>
<keyword evidence="10" id="KW-0106">Calcium</keyword>
<feature type="transmembrane region" description="Helical" evidence="16">
    <location>
        <begin position="342"/>
        <end position="363"/>
    </location>
</feature>
<dbReference type="FunFam" id="3.30.200.20:FF:000035">
    <property type="entry name" value="Serine/threonine protein kinase Stk1"/>
    <property type="match status" value="1"/>
</dbReference>
<evidence type="ECO:0000256" key="3">
    <source>
        <dbReference type="ARBA" id="ARBA00022525"/>
    </source>
</evidence>
<keyword evidence="16" id="KW-0812">Transmembrane</keyword>
<keyword evidence="7" id="KW-0677">Repeat</keyword>
<keyword evidence="3" id="KW-0964">Secreted</keyword>
<dbReference type="PANTHER" id="PTHR43289">
    <property type="entry name" value="MITOGEN-ACTIVATED PROTEIN KINASE KINASE KINASE 20-RELATED"/>
    <property type="match status" value="1"/>
</dbReference>
<dbReference type="CDD" id="cd06577">
    <property type="entry name" value="PASTA_pknB"/>
    <property type="match status" value="3"/>
</dbReference>
<dbReference type="NCBIfam" id="NF033483">
    <property type="entry name" value="PknB_PASTA_kin"/>
    <property type="match status" value="1"/>
</dbReference>
<evidence type="ECO:0000256" key="13">
    <source>
        <dbReference type="ARBA" id="ARBA00048679"/>
    </source>
</evidence>
<keyword evidence="5 19" id="KW-0808">Transferase</keyword>
<comment type="caution">
    <text evidence="19">The sequence shown here is derived from an EMBL/GenBank/DDBJ whole genome shotgun (WGS) entry which is preliminary data.</text>
</comment>
<dbReference type="SUPFAM" id="SSF56112">
    <property type="entry name" value="Protein kinase-like (PK-like)"/>
    <property type="match status" value="1"/>
</dbReference>
<keyword evidence="4" id="KW-0723">Serine/threonine-protein kinase</keyword>
<dbReference type="InterPro" id="IPR017441">
    <property type="entry name" value="Protein_kinase_ATP_BS"/>
</dbReference>
<evidence type="ECO:0000256" key="14">
    <source>
        <dbReference type="PROSITE-ProRule" id="PRU10141"/>
    </source>
</evidence>
<feature type="domain" description="PASTA" evidence="18">
    <location>
        <begin position="370"/>
        <end position="437"/>
    </location>
</feature>
<dbReference type="InterPro" id="IPR008271">
    <property type="entry name" value="Ser/Thr_kinase_AS"/>
</dbReference>
<feature type="domain" description="Protein kinase" evidence="17">
    <location>
        <begin position="19"/>
        <end position="290"/>
    </location>
</feature>
<feature type="binding site" evidence="14">
    <location>
        <position position="48"/>
    </location>
    <ligand>
        <name>ATP</name>
        <dbReference type="ChEBI" id="CHEBI:30616"/>
    </ligand>
</feature>
<gene>
    <name evidence="19" type="ORF">BJ958_003986</name>
</gene>
<dbReference type="PROSITE" id="PS00107">
    <property type="entry name" value="PROTEIN_KINASE_ATP"/>
    <property type="match status" value="1"/>
</dbReference>
<reference evidence="19 20" key="1">
    <citation type="submission" date="2020-07" db="EMBL/GenBank/DDBJ databases">
        <title>Sequencing the genomes of 1000 actinobacteria strains.</title>
        <authorList>
            <person name="Klenk H.-P."/>
        </authorList>
    </citation>
    <scope>NUCLEOTIDE SEQUENCE [LARGE SCALE GENOMIC DNA]</scope>
    <source>
        <strain evidence="19 20">DSM 19082</strain>
    </source>
</reference>
<evidence type="ECO:0000256" key="12">
    <source>
        <dbReference type="ARBA" id="ARBA00047899"/>
    </source>
</evidence>
<dbReference type="Gene3D" id="3.30.200.20">
    <property type="entry name" value="Phosphorylase Kinase, domain 1"/>
    <property type="match status" value="1"/>
</dbReference>
<keyword evidence="16" id="KW-1133">Transmembrane helix</keyword>
<keyword evidence="16" id="KW-0472">Membrane</keyword>
<comment type="catalytic activity">
    <reaction evidence="13">
        <text>L-seryl-[protein] + ATP = O-phospho-L-seryl-[protein] + ADP + H(+)</text>
        <dbReference type="Rhea" id="RHEA:17989"/>
        <dbReference type="Rhea" id="RHEA-COMP:9863"/>
        <dbReference type="Rhea" id="RHEA-COMP:11604"/>
        <dbReference type="ChEBI" id="CHEBI:15378"/>
        <dbReference type="ChEBI" id="CHEBI:29999"/>
        <dbReference type="ChEBI" id="CHEBI:30616"/>
        <dbReference type="ChEBI" id="CHEBI:83421"/>
        <dbReference type="ChEBI" id="CHEBI:456216"/>
        <dbReference type="EC" id="2.7.11.1"/>
    </reaction>
</comment>
<dbReference type="CDD" id="cd14014">
    <property type="entry name" value="STKc_PknB_like"/>
    <property type="match status" value="1"/>
</dbReference>
<keyword evidence="11 14" id="KW-0067">ATP-binding</keyword>
<feature type="compositionally biased region" description="Acidic residues" evidence="15">
    <location>
        <begin position="582"/>
        <end position="591"/>
    </location>
</feature>
<comment type="subcellular location">
    <subcellularLocation>
        <location evidence="1">Secreted</location>
    </subcellularLocation>
</comment>
<evidence type="ECO:0000256" key="6">
    <source>
        <dbReference type="ARBA" id="ARBA00022729"/>
    </source>
</evidence>
<dbReference type="EMBL" id="JACCBF010000001">
    <property type="protein sequence ID" value="NYD32440.1"/>
    <property type="molecule type" value="Genomic_DNA"/>
</dbReference>
<feature type="region of interest" description="Disordered" evidence="15">
    <location>
        <begin position="574"/>
        <end position="630"/>
    </location>
</feature>
<evidence type="ECO:0000256" key="2">
    <source>
        <dbReference type="ARBA" id="ARBA00012513"/>
    </source>
</evidence>
<organism evidence="19 20">
    <name type="scientific">Nocardioides kongjuensis</name>
    <dbReference type="NCBI Taxonomy" id="349522"/>
    <lineage>
        <taxon>Bacteria</taxon>
        <taxon>Bacillati</taxon>
        <taxon>Actinomycetota</taxon>
        <taxon>Actinomycetes</taxon>
        <taxon>Propionibacteriales</taxon>
        <taxon>Nocardioidaceae</taxon>
        <taxon>Nocardioides</taxon>
    </lineage>
</organism>
<evidence type="ECO:0000256" key="10">
    <source>
        <dbReference type="ARBA" id="ARBA00022837"/>
    </source>
</evidence>
<dbReference type="PROSITE" id="PS50011">
    <property type="entry name" value="PROTEIN_KINASE_DOM"/>
    <property type="match status" value="1"/>
</dbReference>
<accession>A0A852RU87</accession>
<keyword evidence="8 14" id="KW-0547">Nucleotide-binding</keyword>
<evidence type="ECO:0000259" key="18">
    <source>
        <dbReference type="PROSITE" id="PS51178"/>
    </source>
</evidence>
<evidence type="ECO:0000256" key="7">
    <source>
        <dbReference type="ARBA" id="ARBA00022737"/>
    </source>
</evidence>
<dbReference type="Pfam" id="PF00069">
    <property type="entry name" value="Pkinase"/>
    <property type="match status" value="1"/>
</dbReference>
<evidence type="ECO:0000256" key="8">
    <source>
        <dbReference type="ARBA" id="ARBA00022741"/>
    </source>
</evidence>
<evidence type="ECO:0000259" key="17">
    <source>
        <dbReference type="PROSITE" id="PS50011"/>
    </source>
</evidence>
<keyword evidence="20" id="KW-1185">Reference proteome</keyword>
<dbReference type="Proteomes" id="UP000582231">
    <property type="component" value="Unassembled WGS sequence"/>
</dbReference>
<dbReference type="SMART" id="SM00220">
    <property type="entry name" value="S_TKc"/>
    <property type="match status" value="1"/>
</dbReference>
<proteinExistence type="predicted"/>
<evidence type="ECO:0000313" key="19">
    <source>
        <dbReference type="EMBL" id="NYD32440.1"/>
    </source>
</evidence>
<dbReference type="EC" id="2.7.11.1" evidence="2"/>
<evidence type="ECO:0000256" key="16">
    <source>
        <dbReference type="SAM" id="Phobius"/>
    </source>
</evidence>
<evidence type="ECO:0000313" key="20">
    <source>
        <dbReference type="Proteomes" id="UP000582231"/>
    </source>
</evidence>
<feature type="domain" description="PASTA" evidence="18">
    <location>
        <begin position="507"/>
        <end position="572"/>
    </location>
</feature>
<dbReference type="Pfam" id="PF18884">
    <property type="entry name" value="TSP3_bac"/>
    <property type="match status" value="2"/>
</dbReference>
<dbReference type="RefSeq" id="WP_179728616.1">
    <property type="nucleotide sequence ID" value="NZ_BAABEF010000001.1"/>
</dbReference>
<comment type="catalytic activity">
    <reaction evidence="12">
        <text>L-threonyl-[protein] + ATP = O-phospho-L-threonyl-[protein] + ADP + H(+)</text>
        <dbReference type="Rhea" id="RHEA:46608"/>
        <dbReference type="Rhea" id="RHEA-COMP:11060"/>
        <dbReference type="Rhea" id="RHEA-COMP:11605"/>
        <dbReference type="ChEBI" id="CHEBI:15378"/>
        <dbReference type="ChEBI" id="CHEBI:30013"/>
        <dbReference type="ChEBI" id="CHEBI:30616"/>
        <dbReference type="ChEBI" id="CHEBI:61977"/>
        <dbReference type="ChEBI" id="CHEBI:456216"/>
        <dbReference type="EC" id="2.7.11.1"/>
    </reaction>
</comment>
<keyword evidence="6" id="KW-0732">Signal</keyword>